<dbReference type="Pfam" id="PF03948">
    <property type="entry name" value="Ribosomal_L9_C"/>
    <property type="match status" value="1"/>
</dbReference>
<accession>A0A1F6ERT0</accession>
<evidence type="ECO:0000256" key="4">
    <source>
        <dbReference type="ARBA" id="ARBA00022980"/>
    </source>
</evidence>
<dbReference type="Gene3D" id="3.40.5.10">
    <property type="entry name" value="Ribosomal protein L9, N-terminal domain"/>
    <property type="match status" value="1"/>
</dbReference>
<evidence type="ECO:0000256" key="6">
    <source>
        <dbReference type="ARBA" id="ARBA00035292"/>
    </source>
</evidence>
<dbReference type="Gene3D" id="3.10.430.100">
    <property type="entry name" value="Ribosomal protein L9, C-terminal domain"/>
    <property type="match status" value="1"/>
</dbReference>
<evidence type="ECO:0000313" key="10">
    <source>
        <dbReference type="EMBL" id="OGG76336.1"/>
    </source>
</evidence>
<evidence type="ECO:0000259" key="8">
    <source>
        <dbReference type="Pfam" id="PF01281"/>
    </source>
</evidence>
<dbReference type="SUPFAM" id="SSF55653">
    <property type="entry name" value="Ribosomal protein L9 C-domain"/>
    <property type="match status" value="1"/>
</dbReference>
<dbReference type="NCBIfam" id="TIGR00158">
    <property type="entry name" value="L9"/>
    <property type="match status" value="1"/>
</dbReference>
<dbReference type="AlphaFoldDB" id="A0A1F6ERT0"/>
<name>A0A1F6ERT0_9BACT</name>
<evidence type="ECO:0000259" key="9">
    <source>
        <dbReference type="Pfam" id="PF03948"/>
    </source>
</evidence>
<dbReference type="InterPro" id="IPR020069">
    <property type="entry name" value="Ribosomal_bL9_C"/>
</dbReference>
<dbReference type="GO" id="GO:1990904">
    <property type="term" value="C:ribonucleoprotein complex"/>
    <property type="evidence" value="ECO:0007669"/>
    <property type="project" value="UniProtKB-KW"/>
</dbReference>
<proteinExistence type="inferred from homology"/>
<evidence type="ECO:0000256" key="7">
    <source>
        <dbReference type="ARBA" id="ARBA00035456"/>
    </source>
</evidence>
<dbReference type="InterPro" id="IPR020070">
    <property type="entry name" value="Ribosomal_bL9_N"/>
</dbReference>
<dbReference type="Proteomes" id="UP000176714">
    <property type="component" value="Unassembled WGS sequence"/>
</dbReference>
<comment type="similarity">
    <text evidence="1">Belongs to the bacterial ribosomal protein bL9 family.</text>
</comment>
<sequence length="148" mass="16218">MKVILTKDVKNVGRAHDTVLTADGYALNFLIPKKLAIPATIVALQEAQMRRRQAVDRSLLDVALVAQNIATLAETRIVIKVKANERGHLYDGVDEFDILKAVKEQARIDLPIGAIRLEKPCKKLGVFAVPVSVGEVFGKFSITIEAES</sequence>
<dbReference type="Pfam" id="PF01281">
    <property type="entry name" value="Ribosomal_L9_N"/>
    <property type="match status" value="1"/>
</dbReference>
<dbReference type="GO" id="GO:0005840">
    <property type="term" value="C:ribosome"/>
    <property type="evidence" value="ECO:0007669"/>
    <property type="project" value="UniProtKB-KW"/>
</dbReference>
<evidence type="ECO:0000256" key="5">
    <source>
        <dbReference type="ARBA" id="ARBA00023274"/>
    </source>
</evidence>
<gene>
    <name evidence="10" type="ORF">A2950_01365</name>
</gene>
<organism evidence="10 11">
    <name type="scientific">Candidatus Kaiserbacteria bacterium RIFCSPLOWO2_01_FULL_55_19</name>
    <dbReference type="NCBI Taxonomy" id="1798516"/>
    <lineage>
        <taxon>Bacteria</taxon>
        <taxon>Candidatus Kaiseribacteriota</taxon>
    </lineage>
</organism>
<dbReference type="GO" id="GO:0006412">
    <property type="term" value="P:translation"/>
    <property type="evidence" value="ECO:0007669"/>
    <property type="project" value="InterPro"/>
</dbReference>
<protein>
    <recommendedName>
        <fullName evidence="6">Large ribosomal subunit protein bL9</fullName>
    </recommendedName>
    <alternativeName>
        <fullName evidence="7">50S ribosomal protein L9</fullName>
    </alternativeName>
</protein>
<reference evidence="10 11" key="1">
    <citation type="journal article" date="2016" name="Nat. Commun.">
        <title>Thousands of microbial genomes shed light on interconnected biogeochemical processes in an aquifer system.</title>
        <authorList>
            <person name="Anantharaman K."/>
            <person name="Brown C.T."/>
            <person name="Hug L.A."/>
            <person name="Sharon I."/>
            <person name="Castelle C.J."/>
            <person name="Probst A.J."/>
            <person name="Thomas B.C."/>
            <person name="Singh A."/>
            <person name="Wilkins M.J."/>
            <person name="Karaoz U."/>
            <person name="Brodie E.L."/>
            <person name="Williams K.H."/>
            <person name="Hubbard S.S."/>
            <person name="Banfield J.F."/>
        </authorList>
    </citation>
    <scope>NUCLEOTIDE SEQUENCE [LARGE SCALE GENOMIC DNA]</scope>
</reference>
<dbReference type="PANTHER" id="PTHR21368">
    <property type="entry name" value="50S RIBOSOMAL PROTEIN L9"/>
    <property type="match status" value="1"/>
</dbReference>
<evidence type="ECO:0000256" key="2">
    <source>
        <dbReference type="ARBA" id="ARBA00022730"/>
    </source>
</evidence>
<dbReference type="EMBL" id="MFMD01000033">
    <property type="protein sequence ID" value="OGG76336.1"/>
    <property type="molecule type" value="Genomic_DNA"/>
</dbReference>
<evidence type="ECO:0000256" key="3">
    <source>
        <dbReference type="ARBA" id="ARBA00022884"/>
    </source>
</evidence>
<evidence type="ECO:0000256" key="1">
    <source>
        <dbReference type="ARBA" id="ARBA00010605"/>
    </source>
</evidence>
<comment type="caution">
    <text evidence="10">The sequence shown here is derived from an EMBL/GenBank/DDBJ whole genome shotgun (WGS) entry which is preliminary data.</text>
</comment>
<dbReference type="InterPro" id="IPR020594">
    <property type="entry name" value="Ribosomal_bL9_bac/chp"/>
</dbReference>
<dbReference type="GO" id="GO:0019843">
    <property type="term" value="F:rRNA binding"/>
    <property type="evidence" value="ECO:0007669"/>
    <property type="project" value="UniProtKB-KW"/>
</dbReference>
<keyword evidence="2" id="KW-0699">rRNA-binding</keyword>
<keyword evidence="5" id="KW-0687">Ribonucleoprotein</keyword>
<dbReference type="SUPFAM" id="SSF55658">
    <property type="entry name" value="L9 N-domain-like"/>
    <property type="match status" value="1"/>
</dbReference>
<dbReference type="InterPro" id="IPR009027">
    <property type="entry name" value="Ribosomal_bL9/RNase_H1_N"/>
</dbReference>
<keyword evidence="3" id="KW-0694">RNA-binding</keyword>
<feature type="domain" description="Large ribosomal subunit protein bL9 C-terminal" evidence="9">
    <location>
        <begin position="70"/>
        <end position="141"/>
    </location>
</feature>
<dbReference type="InterPro" id="IPR036791">
    <property type="entry name" value="Ribosomal_bL9_C_sf"/>
</dbReference>
<keyword evidence="4 10" id="KW-0689">Ribosomal protein</keyword>
<dbReference type="InterPro" id="IPR036935">
    <property type="entry name" value="Ribosomal_bL9_N_sf"/>
</dbReference>
<feature type="domain" description="Ribosomal protein L9" evidence="8">
    <location>
        <begin position="1"/>
        <end position="43"/>
    </location>
</feature>
<evidence type="ECO:0000313" key="11">
    <source>
        <dbReference type="Proteomes" id="UP000176714"/>
    </source>
</evidence>
<dbReference type="InterPro" id="IPR000244">
    <property type="entry name" value="Ribosomal_bL9"/>
</dbReference>
<dbReference type="GO" id="GO:0003735">
    <property type="term" value="F:structural constituent of ribosome"/>
    <property type="evidence" value="ECO:0007669"/>
    <property type="project" value="InterPro"/>
</dbReference>
<dbReference type="STRING" id="1798516.A2950_01365"/>